<evidence type="ECO:0000256" key="4">
    <source>
        <dbReference type="ARBA" id="ARBA00022679"/>
    </source>
</evidence>
<keyword evidence="5 8" id="KW-0812">Transmembrane</keyword>
<dbReference type="EMBL" id="JBHUGH010000009">
    <property type="protein sequence ID" value="MFD1912811.1"/>
    <property type="molecule type" value="Genomic_DNA"/>
</dbReference>
<keyword evidence="4 10" id="KW-0808">Transferase</keyword>
<feature type="transmembrane region" description="Helical" evidence="8">
    <location>
        <begin position="12"/>
        <end position="36"/>
    </location>
</feature>
<keyword evidence="2" id="KW-1003">Cell membrane</keyword>
<dbReference type="Pfam" id="PF13231">
    <property type="entry name" value="PMT_2"/>
    <property type="match status" value="1"/>
</dbReference>
<dbReference type="InterPro" id="IPR038731">
    <property type="entry name" value="RgtA/B/C-like"/>
</dbReference>
<evidence type="ECO:0000256" key="6">
    <source>
        <dbReference type="ARBA" id="ARBA00022989"/>
    </source>
</evidence>
<feature type="transmembrane region" description="Helical" evidence="8">
    <location>
        <begin position="112"/>
        <end position="132"/>
    </location>
</feature>
<dbReference type="PANTHER" id="PTHR33908">
    <property type="entry name" value="MANNOSYLTRANSFERASE YKCB-RELATED"/>
    <property type="match status" value="1"/>
</dbReference>
<evidence type="ECO:0000256" key="7">
    <source>
        <dbReference type="ARBA" id="ARBA00023136"/>
    </source>
</evidence>
<keyword evidence="11" id="KW-1185">Reference proteome</keyword>
<evidence type="ECO:0000256" key="8">
    <source>
        <dbReference type="SAM" id="Phobius"/>
    </source>
</evidence>
<dbReference type="RefSeq" id="WP_390261616.1">
    <property type="nucleotide sequence ID" value="NZ_JBHUGH010000009.1"/>
</dbReference>
<proteinExistence type="predicted"/>
<keyword evidence="3 10" id="KW-0328">Glycosyltransferase</keyword>
<feature type="transmembrane region" description="Helical" evidence="8">
    <location>
        <begin position="80"/>
        <end position="100"/>
    </location>
</feature>
<evidence type="ECO:0000313" key="10">
    <source>
        <dbReference type="EMBL" id="MFD1912811.1"/>
    </source>
</evidence>
<feature type="transmembrane region" description="Helical" evidence="8">
    <location>
        <begin position="330"/>
        <end position="349"/>
    </location>
</feature>
<accession>A0ABW4S5F2</accession>
<sequence>MLKNDTRTDRQWLALTLIAILGITVWRILLLPYAGIDLFVDETQYWLWGREMAFGHYSKPPGIGWLIRATTFLTGSESAFSLRLSLPVLHGLTAVMILILGEEVFELRAAALAAISYVTLPVVAVGSLLISTDTPMLFFIAASLAIWSKLRHGPHLGLALLLGLCLGLGMMSKYAMSYAWIGLALVAILVPTWRIGRRDGAVAVIVAAIVVAPNIWWNLQHDMATLRHTADNADWQGTQVHPDRALRFVLEQFAVAGPVIFAAMLIQFLRPKRVWEDEDIRAMVLLALPALVAVTVQAFLSRAYANWAVGAYVAGTVLAVDWLAHRAPRLMKLSLILNGFIALAVPIAITQAADLRRPDGELLLRRHLGQAEISARALQATRAAGGDVIVAHDRGLLADLFYRTRKGGPQIFAVPQTDPVPHHYALIYPLPADRDGTVLYLSYARNAIPCTDPDAPVAEVASWTAGTGHAEGQEITLRRVPADCWR</sequence>
<evidence type="ECO:0000256" key="5">
    <source>
        <dbReference type="ARBA" id="ARBA00022692"/>
    </source>
</evidence>
<keyword evidence="7 8" id="KW-0472">Membrane</keyword>
<evidence type="ECO:0000256" key="3">
    <source>
        <dbReference type="ARBA" id="ARBA00022676"/>
    </source>
</evidence>
<dbReference type="EC" id="2.4.-.-" evidence="10"/>
<protein>
    <submittedName>
        <fullName evidence="10">ArnT family glycosyltransferase</fullName>
        <ecNumber evidence="10">2.4.-.-</ecNumber>
    </submittedName>
</protein>
<feature type="domain" description="Glycosyltransferase RgtA/B/C/D-like" evidence="9">
    <location>
        <begin position="58"/>
        <end position="217"/>
    </location>
</feature>
<name>A0ABW4S5F2_9RHOB</name>
<gene>
    <name evidence="10" type="ORF">ACFSGJ_11375</name>
</gene>
<feature type="transmembrane region" description="Helical" evidence="8">
    <location>
        <begin position="178"/>
        <end position="195"/>
    </location>
</feature>
<evidence type="ECO:0000259" key="9">
    <source>
        <dbReference type="Pfam" id="PF13231"/>
    </source>
</evidence>
<feature type="transmembrane region" description="Helical" evidence="8">
    <location>
        <begin position="201"/>
        <end position="219"/>
    </location>
</feature>
<dbReference type="PANTHER" id="PTHR33908:SF11">
    <property type="entry name" value="MEMBRANE PROTEIN"/>
    <property type="match status" value="1"/>
</dbReference>
<comment type="subcellular location">
    <subcellularLocation>
        <location evidence="1">Cell membrane</location>
        <topology evidence="1">Multi-pass membrane protein</topology>
    </subcellularLocation>
</comment>
<evidence type="ECO:0000256" key="2">
    <source>
        <dbReference type="ARBA" id="ARBA00022475"/>
    </source>
</evidence>
<dbReference type="InterPro" id="IPR050297">
    <property type="entry name" value="LipidA_mod_glycosyltrf_83"/>
</dbReference>
<comment type="caution">
    <text evidence="10">The sequence shown here is derived from an EMBL/GenBank/DDBJ whole genome shotgun (WGS) entry which is preliminary data.</text>
</comment>
<feature type="transmembrane region" description="Helical" evidence="8">
    <location>
        <begin position="248"/>
        <end position="268"/>
    </location>
</feature>
<dbReference type="GO" id="GO:0016757">
    <property type="term" value="F:glycosyltransferase activity"/>
    <property type="evidence" value="ECO:0007669"/>
    <property type="project" value="UniProtKB-KW"/>
</dbReference>
<organism evidence="10 11">
    <name type="scientific">Halodurantibacterium flavum</name>
    <dbReference type="NCBI Taxonomy" id="1382802"/>
    <lineage>
        <taxon>Bacteria</taxon>
        <taxon>Pseudomonadati</taxon>
        <taxon>Pseudomonadota</taxon>
        <taxon>Alphaproteobacteria</taxon>
        <taxon>Rhodobacterales</taxon>
        <taxon>Paracoccaceae</taxon>
        <taxon>Halodurantibacterium</taxon>
    </lineage>
</organism>
<reference evidence="11" key="1">
    <citation type="journal article" date="2019" name="Int. J. Syst. Evol. Microbiol.">
        <title>The Global Catalogue of Microorganisms (GCM) 10K type strain sequencing project: providing services to taxonomists for standard genome sequencing and annotation.</title>
        <authorList>
            <consortium name="The Broad Institute Genomics Platform"/>
            <consortium name="The Broad Institute Genome Sequencing Center for Infectious Disease"/>
            <person name="Wu L."/>
            <person name="Ma J."/>
        </authorList>
    </citation>
    <scope>NUCLEOTIDE SEQUENCE [LARGE SCALE GENOMIC DNA]</scope>
    <source>
        <strain evidence="11">CGMCC 4.7242</strain>
    </source>
</reference>
<keyword evidence="6 8" id="KW-1133">Transmembrane helix</keyword>
<feature type="transmembrane region" description="Helical" evidence="8">
    <location>
        <begin position="307"/>
        <end position="324"/>
    </location>
</feature>
<dbReference type="Proteomes" id="UP001597353">
    <property type="component" value="Unassembled WGS sequence"/>
</dbReference>
<evidence type="ECO:0000313" key="11">
    <source>
        <dbReference type="Proteomes" id="UP001597353"/>
    </source>
</evidence>
<feature type="transmembrane region" description="Helical" evidence="8">
    <location>
        <begin position="280"/>
        <end position="300"/>
    </location>
</feature>
<evidence type="ECO:0000256" key="1">
    <source>
        <dbReference type="ARBA" id="ARBA00004651"/>
    </source>
</evidence>